<dbReference type="EMBL" id="QGNW01000424">
    <property type="protein sequence ID" value="RVW72058.1"/>
    <property type="molecule type" value="Genomic_DNA"/>
</dbReference>
<name>A0A438GIK8_VITVI</name>
<dbReference type="AlphaFoldDB" id="A0A438GIK8"/>
<evidence type="ECO:0000313" key="2">
    <source>
        <dbReference type="Proteomes" id="UP000288805"/>
    </source>
</evidence>
<evidence type="ECO:0000313" key="1">
    <source>
        <dbReference type="EMBL" id="RVW72058.1"/>
    </source>
</evidence>
<comment type="caution">
    <text evidence="1">The sequence shown here is derived from an EMBL/GenBank/DDBJ whole genome shotgun (WGS) entry which is preliminary data.</text>
</comment>
<dbReference type="Proteomes" id="UP000288805">
    <property type="component" value="Unassembled WGS sequence"/>
</dbReference>
<accession>A0A438GIK8</accession>
<proteinExistence type="predicted"/>
<gene>
    <name evidence="1" type="ORF">CK203_054046</name>
</gene>
<reference evidence="1 2" key="1">
    <citation type="journal article" date="2018" name="PLoS Genet.">
        <title>Population sequencing reveals clonal diversity and ancestral inbreeding in the grapevine cultivar Chardonnay.</title>
        <authorList>
            <person name="Roach M.J."/>
            <person name="Johnson D.L."/>
            <person name="Bohlmann J."/>
            <person name="van Vuuren H.J."/>
            <person name="Jones S.J."/>
            <person name="Pretorius I.S."/>
            <person name="Schmidt S.A."/>
            <person name="Borneman A.R."/>
        </authorList>
    </citation>
    <scope>NUCLEOTIDE SEQUENCE [LARGE SCALE GENOMIC DNA]</scope>
    <source>
        <strain evidence="2">cv. Chardonnay</strain>
        <tissue evidence="1">Leaf</tissue>
    </source>
</reference>
<organism evidence="1 2">
    <name type="scientific">Vitis vinifera</name>
    <name type="common">Grape</name>
    <dbReference type="NCBI Taxonomy" id="29760"/>
    <lineage>
        <taxon>Eukaryota</taxon>
        <taxon>Viridiplantae</taxon>
        <taxon>Streptophyta</taxon>
        <taxon>Embryophyta</taxon>
        <taxon>Tracheophyta</taxon>
        <taxon>Spermatophyta</taxon>
        <taxon>Magnoliopsida</taxon>
        <taxon>eudicotyledons</taxon>
        <taxon>Gunneridae</taxon>
        <taxon>Pentapetalae</taxon>
        <taxon>rosids</taxon>
        <taxon>Vitales</taxon>
        <taxon>Vitaceae</taxon>
        <taxon>Viteae</taxon>
        <taxon>Vitis</taxon>
    </lineage>
</organism>
<protein>
    <submittedName>
        <fullName evidence="1">Uncharacterized protein</fullName>
    </submittedName>
</protein>
<sequence>MASYSASLLAAGNPNRMACSKCSPVGDCSRRPYSGSYDREAPSTAQSPLLLFIWFLALDRLSGVFQHELGLACAECCEWAGQLGQPLGGLGSRGRVSGQHFEELRPLAPFLNTWFLRLSMLC</sequence>